<keyword evidence="3" id="KW-1185">Reference proteome</keyword>
<dbReference type="Proteomes" id="UP000305887">
    <property type="component" value="Unassembled WGS sequence"/>
</dbReference>
<proteinExistence type="predicted"/>
<feature type="transmembrane region" description="Helical" evidence="1">
    <location>
        <begin position="6"/>
        <end position="30"/>
    </location>
</feature>
<organism evidence="2 3">
    <name type="scientific">Rubellimicrobium rubrum</name>
    <dbReference type="NCBI Taxonomy" id="2585369"/>
    <lineage>
        <taxon>Bacteria</taxon>
        <taxon>Pseudomonadati</taxon>
        <taxon>Pseudomonadota</taxon>
        <taxon>Alphaproteobacteria</taxon>
        <taxon>Rhodobacterales</taxon>
        <taxon>Roseobacteraceae</taxon>
        <taxon>Rubellimicrobium</taxon>
    </lineage>
</organism>
<keyword evidence="1" id="KW-0812">Transmembrane</keyword>
<accession>A0A5C4N054</accession>
<feature type="transmembrane region" description="Helical" evidence="1">
    <location>
        <begin position="149"/>
        <end position="166"/>
    </location>
</feature>
<evidence type="ECO:0000313" key="3">
    <source>
        <dbReference type="Proteomes" id="UP000305887"/>
    </source>
</evidence>
<reference evidence="2 3" key="1">
    <citation type="submission" date="2019-06" db="EMBL/GenBank/DDBJ databases">
        <title>YIM 131921 draft genome.</title>
        <authorList>
            <person name="Jiang L."/>
        </authorList>
    </citation>
    <scope>NUCLEOTIDE SEQUENCE [LARGE SCALE GENOMIC DNA]</scope>
    <source>
        <strain evidence="2 3">YIM 131921</strain>
    </source>
</reference>
<evidence type="ECO:0000313" key="2">
    <source>
        <dbReference type="EMBL" id="TNC50173.1"/>
    </source>
</evidence>
<name>A0A5C4N054_9RHOB</name>
<dbReference type="RefSeq" id="WP_139076497.1">
    <property type="nucleotide sequence ID" value="NZ_VDFU01000008.1"/>
</dbReference>
<protein>
    <recommendedName>
        <fullName evidence="4">DUF2269 family protein</fullName>
    </recommendedName>
</protein>
<feature type="transmembrane region" description="Helical" evidence="1">
    <location>
        <begin position="56"/>
        <end position="74"/>
    </location>
</feature>
<dbReference type="AlphaFoldDB" id="A0A5C4N054"/>
<evidence type="ECO:0000256" key="1">
    <source>
        <dbReference type="SAM" id="Phobius"/>
    </source>
</evidence>
<gene>
    <name evidence="2" type="ORF">FHG66_09460</name>
</gene>
<dbReference type="EMBL" id="VDFU01000008">
    <property type="protein sequence ID" value="TNC50173.1"/>
    <property type="molecule type" value="Genomic_DNA"/>
</dbReference>
<keyword evidence="1" id="KW-1133">Transmembrane helix</keyword>
<keyword evidence="1" id="KW-0472">Membrane</keyword>
<comment type="caution">
    <text evidence="2">The sequence shown here is derived from an EMBL/GenBank/DDBJ whole genome shotgun (WGS) entry which is preliminary data.</text>
</comment>
<evidence type="ECO:0008006" key="4">
    <source>
        <dbReference type="Google" id="ProtNLM"/>
    </source>
</evidence>
<sequence>MDLMIALEFAGIVAALAWMGAAAVLGLILLSADRDGDDDAVLRAAAESALISRRGIRPAMSVTLLALVVLAGIGGFVSEAWVLLSGGLSLTAWVVARRSAEPACDKAIQMPHGAAPFQARQALRLLRGSLMLQLGALAALILTPGWSEAALLAGLAACLGLAVALARGMGEGASDAV</sequence>